<dbReference type="GO" id="GO:0005737">
    <property type="term" value="C:cytoplasm"/>
    <property type="evidence" value="ECO:0007669"/>
    <property type="project" value="InterPro"/>
</dbReference>
<dbReference type="InterPro" id="IPR014729">
    <property type="entry name" value="Rossmann-like_a/b/a_fold"/>
</dbReference>
<feature type="domain" description="NAD/GMP synthase" evidence="9">
    <location>
        <begin position="182"/>
        <end position="316"/>
    </location>
</feature>
<evidence type="ECO:0000256" key="5">
    <source>
        <dbReference type="ARBA" id="ARBA00022741"/>
    </source>
</evidence>
<dbReference type="GO" id="GO:0003952">
    <property type="term" value="F:NAD+ synthase (glutamine-hydrolyzing) activity"/>
    <property type="evidence" value="ECO:0007669"/>
    <property type="project" value="InterPro"/>
</dbReference>
<keyword evidence="6" id="KW-0067">ATP-binding</keyword>
<dbReference type="NCBIfam" id="TIGR00552">
    <property type="entry name" value="nadE"/>
    <property type="match status" value="1"/>
</dbReference>
<feature type="domain" description="NAD/GMP synthase" evidence="9">
    <location>
        <begin position="33"/>
        <end position="119"/>
    </location>
</feature>
<evidence type="ECO:0000313" key="10">
    <source>
        <dbReference type="EMBL" id="CUR57040.1"/>
    </source>
</evidence>
<sequence>MTTTDHDLDEGVPDTQQAAVGSDPFALDLDAEVARITASLRDYLGRARRKGATVALSGGIDSSVVAALCVEALGPKRVFGIHMPERDSSEDTLGFSTMVSDALGIDSVVEDITPVLEAAGCYERRDAAIRMVCPDYGPDHLSKIVLPSVVDSESLRLYSVVVQAPDGTTSRHRLTTESYLGIVAATNFKQRARRMVEYYHADRLNYVVTGTPNRLEYDQGFFVKLGDGAADVKPIAHLYKTQVYALAEHLGVPEAIRTRPSTTDTYSLPQSQEEFYFSLPWNLMDICLHGKNTGRPVEDVAAAAGLTTDQVQRVWGDIDQKRTTTAYLHLPPQLVEPVGEIGRG</sequence>
<dbReference type="Pfam" id="PF02540">
    <property type="entry name" value="NAD_synthase"/>
    <property type="match status" value="2"/>
</dbReference>
<accession>A0A2P2C4X7</accession>
<evidence type="ECO:0000256" key="6">
    <source>
        <dbReference type="ARBA" id="ARBA00022840"/>
    </source>
</evidence>
<dbReference type="SUPFAM" id="SSF52402">
    <property type="entry name" value="Adenine nucleotide alpha hydrolases-like"/>
    <property type="match status" value="1"/>
</dbReference>
<dbReference type="AlphaFoldDB" id="A0A2P2C4X7"/>
<dbReference type="HAMAP" id="MF_00193">
    <property type="entry name" value="NadE_ammonia_dep"/>
    <property type="match status" value="1"/>
</dbReference>
<dbReference type="EC" id="6.3.1.5" evidence="10"/>
<dbReference type="InterPro" id="IPR022310">
    <property type="entry name" value="NAD/GMP_synthase"/>
</dbReference>
<keyword evidence="5" id="KW-0547">Nucleotide-binding</keyword>
<name>A0A2P2C4X7_9ZZZZ</name>
<comment type="pathway">
    <text evidence="1">Cofactor biosynthesis; NAD(+) biosynthesis.</text>
</comment>
<proteinExistence type="inferred from homology"/>
<evidence type="ECO:0000256" key="3">
    <source>
        <dbReference type="ARBA" id="ARBA00022598"/>
    </source>
</evidence>
<gene>
    <name evidence="10" type="primary">nadE</name>
    <name evidence="10" type="ORF">NOCA1120342</name>
</gene>
<dbReference type="NCBIfam" id="NF002048">
    <property type="entry name" value="PRK00876.1"/>
    <property type="match status" value="1"/>
</dbReference>
<dbReference type="Gene3D" id="3.40.50.620">
    <property type="entry name" value="HUPs"/>
    <property type="match status" value="1"/>
</dbReference>
<reference evidence="10" key="1">
    <citation type="submission" date="2015-08" db="EMBL/GenBank/DDBJ databases">
        <authorList>
            <person name="Babu N.S."/>
            <person name="Beckwith C.J."/>
            <person name="Beseler K.G."/>
            <person name="Brison A."/>
            <person name="Carone J.V."/>
            <person name="Caskin T.P."/>
            <person name="Diamond M."/>
            <person name="Durham M.E."/>
            <person name="Foxe J.M."/>
            <person name="Go M."/>
            <person name="Henderson B.A."/>
            <person name="Jones I.B."/>
            <person name="McGettigan J.A."/>
            <person name="Micheletti S.J."/>
            <person name="Nasrallah M.E."/>
            <person name="Ortiz D."/>
            <person name="Piller C.R."/>
            <person name="Privatt S.R."/>
            <person name="Schneider S.L."/>
            <person name="Sharp S."/>
            <person name="Smith T.C."/>
            <person name="Stanton J.D."/>
            <person name="Ullery H.E."/>
            <person name="Wilson R.J."/>
            <person name="Serrano M.G."/>
            <person name="Buck G."/>
            <person name="Lee V."/>
            <person name="Wang Y."/>
            <person name="Carvalho R."/>
            <person name="Voegtly L."/>
            <person name="Shi R."/>
            <person name="Duckworth R."/>
            <person name="Johnson A."/>
            <person name="Loviza R."/>
            <person name="Walstead R."/>
            <person name="Shah Z."/>
            <person name="Kiflezghi M."/>
            <person name="Wade K."/>
            <person name="Ball S.L."/>
            <person name="Bradley K.W."/>
            <person name="Asai D.J."/>
            <person name="Bowman C.A."/>
            <person name="Russell D.A."/>
            <person name="Pope W.H."/>
            <person name="Jacobs-Sera D."/>
            <person name="Hendrix R.W."/>
            <person name="Hatfull G.F."/>
        </authorList>
    </citation>
    <scope>NUCLEOTIDE SEQUENCE</scope>
</reference>
<dbReference type="UniPathway" id="UPA00253"/>
<dbReference type="InterPro" id="IPR003694">
    <property type="entry name" value="NAD_synthase"/>
</dbReference>
<dbReference type="GO" id="GO:0009435">
    <property type="term" value="P:NAD+ biosynthetic process"/>
    <property type="evidence" value="ECO:0007669"/>
    <property type="project" value="UniProtKB-UniPathway"/>
</dbReference>
<evidence type="ECO:0000259" key="9">
    <source>
        <dbReference type="Pfam" id="PF02540"/>
    </source>
</evidence>
<dbReference type="GO" id="GO:0008795">
    <property type="term" value="F:NAD+ synthase activity"/>
    <property type="evidence" value="ECO:0007669"/>
    <property type="project" value="UniProtKB-EC"/>
</dbReference>
<dbReference type="GO" id="GO:0004359">
    <property type="term" value="F:glutaminase activity"/>
    <property type="evidence" value="ECO:0007669"/>
    <property type="project" value="InterPro"/>
</dbReference>
<dbReference type="PANTHER" id="PTHR23090">
    <property type="entry name" value="NH 3 /GLUTAMINE-DEPENDENT NAD + SYNTHETASE"/>
    <property type="match status" value="1"/>
</dbReference>
<dbReference type="GO" id="GO:0005524">
    <property type="term" value="F:ATP binding"/>
    <property type="evidence" value="ECO:0007669"/>
    <property type="project" value="UniProtKB-KW"/>
</dbReference>
<dbReference type="InterPro" id="IPR022926">
    <property type="entry name" value="NH(3)-dep_NAD(+)_synth"/>
</dbReference>
<dbReference type="EMBL" id="CZKB01000004">
    <property type="protein sequence ID" value="CUR57040.1"/>
    <property type="molecule type" value="Genomic_DNA"/>
</dbReference>
<dbReference type="CDD" id="cd00553">
    <property type="entry name" value="NAD_synthase"/>
    <property type="match status" value="1"/>
</dbReference>
<organism evidence="10">
    <name type="scientific">metagenome</name>
    <dbReference type="NCBI Taxonomy" id="256318"/>
    <lineage>
        <taxon>unclassified sequences</taxon>
        <taxon>metagenomes</taxon>
    </lineage>
</organism>
<keyword evidence="8" id="KW-0520">NAD</keyword>
<keyword evidence="3 10" id="KW-0436">Ligase</keyword>
<keyword evidence="4" id="KW-0479">Metal-binding</keyword>
<evidence type="ECO:0000256" key="2">
    <source>
        <dbReference type="ARBA" id="ARBA00005859"/>
    </source>
</evidence>
<evidence type="ECO:0000256" key="7">
    <source>
        <dbReference type="ARBA" id="ARBA00022842"/>
    </source>
</evidence>
<protein>
    <submittedName>
        <fullName evidence="10">NH(3)-dependent NAD(+) synthetase</fullName>
        <ecNumber evidence="10">6.3.1.5</ecNumber>
    </submittedName>
</protein>
<evidence type="ECO:0000256" key="1">
    <source>
        <dbReference type="ARBA" id="ARBA00004790"/>
    </source>
</evidence>
<keyword evidence="7" id="KW-0460">Magnesium</keyword>
<dbReference type="GO" id="GO:0046872">
    <property type="term" value="F:metal ion binding"/>
    <property type="evidence" value="ECO:0007669"/>
    <property type="project" value="UniProtKB-KW"/>
</dbReference>
<evidence type="ECO:0000256" key="4">
    <source>
        <dbReference type="ARBA" id="ARBA00022723"/>
    </source>
</evidence>
<dbReference type="PANTHER" id="PTHR23090:SF9">
    <property type="entry name" value="GLUTAMINE-DEPENDENT NAD(+) SYNTHETASE"/>
    <property type="match status" value="1"/>
</dbReference>
<evidence type="ECO:0000256" key="8">
    <source>
        <dbReference type="ARBA" id="ARBA00023027"/>
    </source>
</evidence>
<comment type="similarity">
    <text evidence="2">Belongs to the NAD synthetase family.</text>
</comment>